<accession>A0A1M5RJU1</accession>
<feature type="transmembrane region" description="Helical" evidence="1">
    <location>
        <begin position="51"/>
        <end position="69"/>
    </location>
</feature>
<feature type="transmembrane region" description="Helical" evidence="1">
    <location>
        <begin position="12"/>
        <end position="31"/>
    </location>
</feature>
<keyword evidence="1" id="KW-1133">Transmembrane helix</keyword>
<name>A0A1M5RJU1_9FIRM</name>
<dbReference type="EMBL" id="FQWX01000031">
    <property type="protein sequence ID" value="SHH26073.1"/>
    <property type="molecule type" value="Genomic_DNA"/>
</dbReference>
<organism evidence="2 3">
    <name type="scientific">Asaccharospora irregularis DSM 2635</name>
    <dbReference type="NCBI Taxonomy" id="1121321"/>
    <lineage>
        <taxon>Bacteria</taxon>
        <taxon>Bacillati</taxon>
        <taxon>Bacillota</taxon>
        <taxon>Clostridia</taxon>
        <taxon>Peptostreptococcales</taxon>
        <taxon>Peptostreptococcaceae</taxon>
        <taxon>Asaccharospora</taxon>
    </lineage>
</organism>
<dbReference type="RefSeq" id="WP_073126998.1">
    <property type="nucleotide sequence ID" value="NZ_BAABCH010000012.1"/>
</dbReference>
<gene>
    <name evidence="2" type="ORF">SAMN04488530_1313</name>
</gene>
<keyword evidence="3" id="KW-1185">Reference proteome</keyword>
<reference evidence="3" key="1">
    <citation type="submission" date="2016-11" db="EMBL/GenBank/DDBJ databases">
        <authorList>
            <person name="Varghese N."/>
            <person name="Submissions S."/>
        </authorList>
    </citation>
    <scope>NUCLEOTIDE SEQUENCE [LARGE SCALE GENOMIC DNA]</scope>
    <source>
        <strain evidence="3">DSM 2635</strain>
    </source>
</reference>
<keyword evidence="1" id="KW-0812">Transmembrane</keyword>
<proteinExistence type="predicted"/>
<dbReference type="Proteomes" id="UP000243255">
    <property type="component" value="Unassembled WGS sequence"/>
</dbReference>
<evidence type="ECO:0000256" key="1">
    <source>
        <dbReference type="SAM" id="Phobius"/>
    </source>
</evidence>
<dbReference type="AlphaFoldDB" id="A0A1M5RJU1"/>
<evidence type="ECO:0000313" key="3">
    <source>
        <dbReference type="Proteomes" id="UP000243255"/>
    </source>
</evidence>
<protein>
    <submittedName>
        <fullName evidence="2">Uncharacterized protein</fullName>
    </submittedName>
</protein>
<evidence type="ECO:0000313" key="2">
    <source>
        <dbReference type="EMBL" id="SHH26073.1"/>
    </source>
</evidence>
<keyword evidence="1" id="KW-0472">Membrane</keyword>
<sequence>MYMKKGTKLKKVRKIVFTIYLIALLFIAIMFFMGLTDESFQPVVTYMIRKWSWSLIFTSLLFCLLGYIYRKK</sequence>